<name>A0A841T3Q4_9BACL</name>
<dbReference type="RefSeq" id="WP_185122180.1">
    <property type="nucleotide sequence ID" value="NZ_JACJVQ010000019.1"/>
</dbReference>
<evidence type="ECO:0000313" key="3">
    <source>
        <dbReference type="Proteomes" id="UP000535838"/>
    </source>
</evidence>
<reference evidence="2 3" key="1">
    <citation type="submission" date="2020-08" db="EMBL/GenBank/DDBJ databases">
        <title>Cohnella phylogeny.</title>
        <authorList>
            <person name="Dunlap C."/>
        </authorList>
    </citation>
    <scope>NUCLEOTIDE SEQUENCE [LARGE SCALE GENOMIC DNA]</scope>
    <source>
        <strain evidence="2 3">DSM 25241</strain>
    </source>
</reference>
<feature type="region of interest" description="Disordered" evidence="1">
    <location>
        <begin position="1"/>
        <end position="45"/>
    </location>
</feature>
<dbReference type="Proteomes" id="UP000535838">
    <property type="component" value="Unassembled WGS sequence"/>
</dbReference>
<evidence type="ECO:0000313" key="2">
    <source>
        <dbReference type="EMBL" id="MBB6636988.1"/>
    </source>
</evidence>
<accession>A0A841T3Q4</accession>
<dbReference type="AlphaFoldDB" id="A0A841T3Q4"/>
<proteinExistence type="predicted"/>
<keyword evidence="3" id="KW-1185">Reference proteome</keyword>
<dbReference type="EMBL" id="JACJVQ010000019">
    <property type="protein sequence ID" value="MBB6636988.1"/>
    <property type="molecule type" value="Genomic_DNA"/>
</dbReference>
<evidence type="ECO:0000256" key="1">
    <source>
        <dbReference type="SAM" id="MobiDB-lite"/>
    </source>
</evidence>
<feature type="compositionally biased region" description="Basic and acidic residues" evidence="1">
    <location>
        <begin position="18"/>
        <end position="31"/>
    </location>
</feature>
<protein>
    <submittedName>
        <fullName evidence="2">Uncharacterized protein</fullName>
    </submittedName>
</protein>
<gene>
    <name evidence="2" type="ORF">H7B67_22905</name>
</gene>
<feature type="compositionally biased region" description="Polar residues" evidence="1">
    <location>
        <begin position="1"/>
        <end position="17"/>
    </location>
</feature>
<organism evidence="2 3">
    <name type="scientific">Cohnella thailandensis</name>
    <dbReference type="NCBI Taxonomy" id="557557"/>
    <lineage>
        <taxon>Bacteria</taxon>
        <taxon>Bacillati</taxon>
        <taxon>Bacillota</taxon>
        <taxon>Bacilli</taxon>
        <taxon>Bacillales</taxon>
        <taxon>Paenibacillaceae</taxon>
        <taxon>Cohnella</taxon>
    </lineage>
</organism>
<sequence>MPRNSSSKIDDQQNASSIREKSRSIRLDKMSRYPPSLNKINKNLP</sequence>
<comment type="caution">
    <text evidence="2">The sequence shown here is derived from an EMBL/GenBank/DDBJ whole genome shotgun (WGS) entry which is preliminary data.</text>
</comment>